<keyword evidence="3" id="KW-0862">Zinc</keyword>
<evidence type="ECO:0000256" key="2">
    <source>
        <dbReference type="ARBA" id="ARBA00022771"/>
    </source>
</evidence>
<keyword evidence="2 4" id="KW-0863">Zinc-finger</keyword>
<dbReference type="OrthoDB" id="996872at2759"/>
<dbReference type="InterPro" id="IPR006564">
    <property type="entry name" value="Znf_PMZ"/>
</dbReference>
<dbReference type="GO" id="GO:0008270">
    <property type="term" value="F:zinc ion binding"/>
    <property type="evidence" value="ECO:0007669"/>
    <property type="project" value="UniProtKB-KW"/>
</dbReference>
<dbReference type="PANTHER" id="PTHR31973">
    <property type="entry name" value="POLYPROTEIN, PUTATIVE-RELATED"/>
    <property type="match status" value="1"/>
</dbReference>
<organism evidence="7 8">
    <name type="scientific">Gossypium barbadense</name>
    <name type="common">Sea Island cotton</name>
    <name type="synonym">Hibiscus barbadensis</name>
    <dbReference type="NCBI Taxonomy" id="3634"/>
    <lineage>
        <taxon>Eukaryota</taxon>
        <taxon>Viridiplantae</taxon>
        <taxon>Streptophyta</taxon>
        <taxon>Embryophyta</taxon>
        <taxon>Tracheophyta</taxon>
        <taxon>Spermatophyta</taxon>
        <taxon>Magnoliopsida</taxon>
        <taxon>eudicotyledons</taxon>
        <taxon>Gunneridae</taxon>
        <taxon>Pentapetalae</taxon>
        <taxon>rosids</taxon>
        <taxon>malvids</taxon>
        <taxon>Malvales</taxon>
        <taxon>Malvaceae</taxon>
        <taxon>Malvoideae</taxon>
        <taxon>Gossypium</taxon>
    </lineage>
</organism>
<evidence type="ECO:0000256" key="5">
    <source>
        <dbReference type="SAM" id="MobiDB-lite"/>
    </source>
</evidence>
<sequence>MSHFSIRGHSDMLMILEARGKPILTMMETIRIKIMLLIVKKKEEADKWNGMLCLKIMKKVDVNIKDSLKCVPSHAGGDKYQVECGLDSQHVVDLVENSCSYKNWDLTGIPCMHALAVIHLKEEFPETYVQIWYTKQTQLQIYSNFVSPVRGPKQWASLSNMPPILPPPLRRPSGRPTKVRREEPDEPQTTERLSKRGVEIRCGKCKRVGHNKRSCKWEVGQNILVKRHKVGVLTQQQATPNQQEGTPTQQAALTQLPTAPTHQQAALRQKLPFKRKPTTVR</sequence>
<dbReference type="Pfam" id="PF04434">
    <property type="entry name" value="SWIM"/>
    <property type="match status" value="1"/>
</dbReference>
<dbReference type="SMART" id="SM00575">
    <property type="entry name" value="ZnF_PMZ"/>
    <property type="match status" value="1"/>
</dbReference>
<proteinExistence type="predicted"/>
<dbReference type="InterPro" id="IPR007527">
    <property type="entry name" value="Znf_SWIM"/>
</dbReference>
<evidence type="ECO:0000256" key="4">
    <source>
        <dbReference type="PROSITE-ProRule" id="PRU00325"/>
    </source>
</evidence>
<feature type="compositionally biased region" description="Polar residues" evidence="5">
    <location>
        <begin position="257"/>
        <end position="266"/>
    </location>
</feature>
<evidence type="ECO:0000256" key="3">
    <source>
        <dbReference type="ARBA" id="ARBA00022833"/>
    </source>
</evidence>
<feature type="region of interest" description="Disordered" evidence="5">
    <location>
        <begin position="257"/>
        <end position="281"/>
    </location>
</feature>
<dbReference type="PANTHER" id="PTHR31973:SF187">
    <property type="entry name" value="MUTATOR TRANSPOSASE MUDRA PROTEIN"/>
    <property type="match status" value="1"/>
</dbReference>
<dbReference type="Proteomes" id="UP000239757">
    <property type="component" value="Unassembled WGS sequence"/>
</dbReference>
<protein>
    <recommendedName>
        <fullName evidence="6">SWIM-type domain-containing protein</fullName>
    </recommendedName>
</protein>
<accession>A0A2P5YUF3</accession>
<name>A0A2P5YUF3_GOSBA</name>
<evidence type="ECO:0000259" key="6">
    <source>
        <dbReference type="PROSITE" id="PS50966"/>
    </source>
</evidence>
<gene>
    <name evidence="7" type="ORF">GOBAR_AA01346</name>
</gene>
<keyword evidence="1" id="KW-0479">Metal-binding</keyword>
<evidence type="ECO:0000256" key="1">
    <source>
        <dbReference type="ARBA" id="ARBA00022723"/>
    </source>
</evidence>
<dbReference type="PROSITE" id="PS50966">
    <property type="entry name" value="ZF_SWIM"/>
    <property type="match status" value="1"/>
</dbReference>
<evidence type="ECO:0000313" key="7">
    <source>
        <dbReference type="EMBL" id="PPS19231.1"/>
    </source>
</evidence>
<feature type="compositionally biased region" description="Basic residues" evidence="5">
    <location>
        <begin position="271"/>
        <end position="281"/>
    </location>
</feature>
<feature type="region of interest" description="Disordered" evidence="5">
    <location>
        <begin position="157"/>
        <end position="193"/>
    </location>
</feature>
<reference evidence="7 8" key="1">
    <citation type="submission" date="2015-01" db="EMBL/GenBank/DDBJ databases">
        <title>Genome of allotetraploid Gossypium barbadense reveals genomic plasticity and fiber elongation in cotton evolution.</title>
        <authorList>
            <person name="Chen X."/>
            <person name="Liu X."/>
            <person name="Zhao B."/>
            <person name="Zheng H."/>
            <person name="Hu Y."/>
            <person name="Lu G."/>
            <person name="Yang C."/>
            <person name="Chen J."/>
            <person name="Shan C."/>
            <person name="Zhang L."/>
            <person name="Zhou Y."/>
            <person name="Wang L."/>
            <person name="Guo W."/>
            <person name="Bai Y."/>
            <person name="Ruan J."/>
            <person name="Shangguan X."/>
            <person name="Mao Y."/>
            <person name="Jiang J."/>
            <person name="Zhu Y."/>
            <person name="Lei J."/>
            <person name="Kang H."/>
            <person name="Chen S."/>
            <person name="He X."/>
            <person name="Wang R."/>
            <person name="Wang Y."/>
            <person name="Chen J."/>
            <person name="Wang L."/>
            <person name="Yu S."/>
            <person name="Wang B."/>
            <person name="Wei J."/>
            <person name="Song S."/>
            <person name="Lu X."/>
            <person name="Gao Z."/>
            <person name="Gu W."/>
            <person name="Deng X."/>
            <person name="Ma D."/>
            <person name="Wang S."/>
            <person name="Liang W."/>
            <person name="Fang L."/>
            <person name="Cai C."/>
            <person name="Zhu X."/>
            <person name="Zhou B."/>
            <person name="Zhang Y."/>
            <person name="Chen Z."/>
            <person name="Xu S."/>
            <person name="Zhu R."/>
            <person name="Wang S."/>
            <person name="Zhang T."/>
            <person name="Zhao G."/>
        </authorList>
    </citation>
    <scope>NUCLEOTIDE SEQUENCE [LARGE SCALE GENOMIC DNA]</scope>
    <source>
        <strain evidence="8">cv. Xinhai21</strain>
        <tissue evidence="7">Leaf</tissue>
    </source>
</reference>
<dbReference type="AlphaFoldDB" id="A0A2P5YUF3"/>
<evidence type="ECO:0000313" key="8">
    <source>
        <dbReference type="Proteomes" id="UP000239757"/>
    </source>
</evidence>
<feature type="domain" description="SWIM-type" evidence="6">
    <location>
        <begin position="80"/>
        <end position="122"/>
    </location>
</feature>
<dbReference type="EMBL" id="KZ662780">
    <property type="protein sequence ID" value="PPS19231.1"/>
    <property type="molecule type" value="Genomic_DNA"/>
</dbReference>